<dbReference type="AlphaFoldDB" id="A0A1J4S0J2"/>
<dbReference type="Proteomes" id="UP000182345">
    <property type="component" value="Unassembled WGS sequence"/>
</dbReference>
<sequence>MLETTVQDKRVIDRKSRVAQRVNLFFLPIFGSDRFLRQGARTRKRASHFFKHLKRLEDMRAQDLKEFNSPDQTAFFYGISRATLDRYVKNNPEFPKPIKFSARKLAFKKADLLKFANIEA</sequence>
<evidence type="ECO:0000313" key="2">
    <source>
        <dbReference type="Proteomes" id="UP000182345"/>
    </source>
</evidence>
<organism evidence="1 2">
    <name type="scientific">Candidatus Collierbacteria bacterium CG1_02_44_10</name>
    <dbReference type="NCBI Taxonomy" id="1805087"/>
    <lineage>
        <taxon>Bacteria</taxon>
        <taxon>Candidatus Collieribacteriota</taxon>
    </lineage>
</organism>
<proteinExistence type="predicted"/>
<reference evidence="1 2" key="1">
    <citation type="journal article" date="2016" name="Environ. Microbiol.">
        <title>Genomic resolution of a cold subsurface aquifer community provides metabolic insights for novel microbes adapted to high CO concentrations.</title>
        <authorList>
            <person name="Probst A.J."/>
            <person name="Castelle C.J."/>
            <person name="Singh A."/>
            <person name="Brown C.T."/>
            <person name="Anantharaman K."/>
            <person name="Sharon I."/>
            <person name="Hug L.A."/>
            <person name="Burstein D."/>
            <person name="Emerson J.B."/>
            <person name="Thomas B.C."/>
            <person name="Banfield J.F."/>
        </authorList>
    </citation>
    <scope>NUCLEOTIDE SEQUENCE [LARGE SCALE GENOMIC DNA]</scope>
    <source>
        <strain evidence="1">CG1_02_44_10</strain>
    </source>
</reference>
<gene>
    <name evidence="1" type="ORF">AUJ42_00770</name>
</gene>
<name>A0A1J4S0J2_9BACT</name>
<comment type="caution">
    <text evidence="1">The sequence shown here is derived from an EMBL/GenBank/DDBJ whole genome shotgun (WGS) entry which is preliminary data.</text>
</comment>
<protein>
    <submittedName>
        <fullName evidence="1">Uncharacterized protein</fullName>
    </submittedName>
</protein>
<accession>A0A1J4S0J2</accession>
<evidence type="ECO:0000313" key="1">
    <source>
        <dbReference type="EMBL" id="OIN92202.1"/>
    </source>
</evidence>
<dbReference type="EMBL" id="MNUK01000023">
    <property type="protein sequence ID" value="OIN92202.1"/>
    <property type="molecule type" value="Genomic_DNA"/>
</dbReference>